<proteinExistence type="predicted"/>
<evidence type="ECO:0000313" key="3">
    <source>
        <dbReference type="Proteomes" id="UP000288716"/>
    </source>
</evidence>
<name>A0A443RS77_9ACAR</name>
<dbReference type="AlphaFoldDB" id="A0A443RS77"/>
<dbReference type="OrthoDB" id="5843723at2759"/>
<keyword evidence="1" id="KW-0472">Membrane</keyword>
<reference evidence="2 3" key="1">
    <citation type="journal article" date="2018" name="Gigascience">
        <title>Genomes of trombidid mites reveal novel predicted allergens and laterally-transferred genes associated with secondary metabolism.</title>
        <authorList>
            <person name="Dong X."/>
            <person name="Chaisiri K."/>
            <person name="Xia D."/>
            <person name="Armstrong S.D."/>
            <person name="Fang Y."/>
            <person name="Donnelly M.J."/>
            <person name="Kadowaki T."/>
            <person name="McGarry J.W."/>
            <person name="Darby A.C."/>
            <person name="Makepeace B.L."/>
        </authorList>
    </citation>
    <scope>NUCLEOTIDE SEQUENCE [LARGE SCALE GENOMIC DNA]</scope>
    <source>
        <strain evidence="2">UoL-UT</strain>
    </source>
</reference>
<organism evidence="2 3">
    <name type="scientific">Leptotrombidium deliense</name>
    <dbReference type="NCBI Taxonomy" id="299467"/>
    <lineage>
        <taxon>Eukaryota</taxon>
        <taxon>Metazoa</taxon>
        <taxon>Ecdysozoa</taxon>
        <taxon>Arthropoda</taxon>
        <taxon>Chelicerata</taxon>
        <taxon>Arachnida</taxon>
        <taxon>Acari</taxon>
        <taxon>Acariformes</taxon>
        <taxon>Trombidiformes</taxon>
        <taxon>Prostigmata</taxon>
        <taxon>Anystina</taxon>
        <taxon>Parasitengona</taxon>
        <taxon>Trombiculoidea</taxon>
        <taxon>Trombiculidae</taxon>
        <taxon>Leptotrombidium</taxon>
    </lineage>
</organism>
<dbReference type="EMBL" id="NCKV01045587">
    <property type="protein sequence ID" value="RWS18127.1"/>
    <property type="molecule type" value="Genomic_DNA"/>
</dbReference>
<keyword evidence="1" id="KW-0812">Transmembrane</keyword>
<keyword evidence="3" id="KW-1185">Reference proteome</keyword>
<gene>
    <name evidence="2" type="ORF">B4U80_03163</name>
</gene>
<protein>
    <submittedName>
        <fullName evidence="2">Sarcoglycan-like protein</fullName>
    </submittedName>
</protein>
<dbReference type="VEuPathDB" id="VectorBase:LDEU013913"/>
<comment type="caution">
    <text evidence="2">The sequence shown here is derived from an EMBL/GenBank/DDBJ whole genome shotgun (WGS) entry which is preliminary data.</text>
</comment>
<evidence type="ECO:0000313" key="2">
    <source>
        <dbReference type="EMBL" id="RWS18127.1"/>
    </source>
</evidence>
<accession>A0A443RS77</accession>
<dbReference type="Proteomes" id="UP000288716">
    <property type="component" value="Unassembled WGS sequence"/>
</dbReference>
<evidence type="ECO:0000256" key="1">
    <source>
        <dbReference type="SAM" id="Phobius"/>
    </source>
</evidence>
<keyword evidence="1" id="KW-1133">Transmembrane helix</keyword>
<sequence length="127" mass="13974">MMTTVARIQHPFSSHDEKSVGIRGFEAILFVSVVGIVFVISLLTTIASLTIIYKLRLFPSMESVTFTENDEVLFHGDAQLNRIHLRKNRINGVKSITGDVSFRTGNSYLNVNSEGIEIGSPTGFNAA</sequence>
<feature type="transmembrane region" description="Helical" evidence="1">
    <location>
        <begin position="27"/>
        <end position="53"/>
    </location>
</feature>